<dbReference type="EMBL" id="CABVGP010000002">
    <property type="protein sequence ID" value="VVJ20200.1"/>
    <property type="molecule type" value="Genomic_DNA"/>
</dbReference>
<reference evidence="2 3" key="1">
    <citation type="submission" date="2019-09" db="EMBL/GenBank/DDBJ databases">
        <authorList>
            <person name="Leyn A S."/>
        </authorList>
    </citation>
    <scope>NUCLEOTIDE SEQUENCE [LARGE SCALE GENOMIC DNA]</scope>
    <source>
        <strain evidence="2">AA231_1</strain>
    </source>
</reference>
<name>A0A6I8LSW4_9PSEU</name>
<evidence type="ECO:0008006" key="4">
    <source>
        <dbReference type="Google" id="ProtNLM"/>
    </source>
</evidence>
<feature type="transmembrane region" description="Helical" evidence="1">
    <location>
        <begin position="26"/>
        <end position="45"/>
    </location>
</feature>
<feature type="transmembrane region" description="Helical" evidence="1">
    <location>
        <begin position="171"/>
        <end position="189"/>
    </location>
</feature>
<proteinExistence type="predicted"/>
<dbReference type="Proteomes" id="UP000399805">
    <property type="component" value="Unassembled WGS sequence"/>
</dbReference>
<keyword evidence="1" id="KW-0812">Transmembrane</keyword>
<organism evidence="2 3">
    <name type="scientific">Amycolatopsis camponoti</name>
    <dbReference type="NCBI Taxonomy" id="2606593"/>
    <lineage>
        <taxon>Bacteria</taxon>
        <taxon>Bacillati</taxon>
        <taxon>Actinomycetota</taxon>
        <taxon>Actinomycetes</taxon>
        <taxon>Pseudonocardiales</taxon>
        <taxon>Pseudonocardiaceae</taxon>
        <taxon>Amycolatopsis</taxon>
    </lineage>
</organism>
<sequence length="190" mass="20068">MLDNGIPVRIPPTPRPPGLGVHRRYAAYYAMSASIMLLAGAIWLSTRLRPNTAWHDIALFAHLASLVLGFGAVLVADYLFALWALGRVPFAEAVHSASRLHLLVWGGLTGLVASGALLSPDLGSAATIVKLCLVGVLAVNGVHATVLGHRMALVDDPVPVRLLVRGGLTTAVSQLCWWGAVVIGFLNATR</sequence>
<accession>A0A6I8LSW4</accession>
<keyword evidence="1" id="KW-0472">Membrane</keyword>
<evidence type="ECO:0000313" key="2">
    <source>
        <dbReference type="EMBL" id="VVJ20200.1"/>
    </source>
</evidence>
<feature type="transmembrane region" description="Helical" evidence="1">
    <location>
        <begin position="131"/>
        <end position="151"/>
    </location>
</feature>
<keyword evidence="1" id="KW-1133">Transmembrane helix</keyword>
<feature type="transmembrane region" description="Helical" evidence="1">
    <location>
        <begin position="57"/>
        <end position="80"/>
    </location>
</feature>
<keyword evidence="3" id="KW-1185">Reference proteome</keyword>
<feature type="transmembrane region" description="Helical" evidence="1">
    <location>
        <begin position="100"/>
        <end position="119"/>
    </location>
</feature>
<gene>
    <name evidence="2" type="ORF">AA23TX_05221</name>
</gene>
<evidence type="ECO:0000256" key="1">
    <source>
        <dbReference type="SAM" id="Phobius"/>
    </source>
</evidence>
<protein>
    <recommendedName>
        <fullName evidence="4">Copper resistance protein D domain-containing protein</fullName>
    </recommendedName>
</protein>
<dbReference type="AlphaFoldDB" id="A0A6I8LSW4"/>
<evidence type="ECO:0000313" key="3">
    <source>
        <dbReference type="Proteomes" id="UP000399805"/>
    </source>
</evidence>